<sequence>MELPSVGQHCSLSSCTRLDFLPYTCPGCQQVFCDKHWRPEQHRCSVETFDDVKALKCPLCKAKIQPVKGQNPNIAMDEHIDSGCKKHKVRKANPNRCSCAGCKVTEVMPFLCDRCLKNYCLKHRHPDDHDCAGRSSSAAHTKRSQPRTQPRSQPHKARQHQQPRQQQSSSSSAARHQSRRPAGQRLNDAGYGAQLDRQRQQRAPAHPQQAQPAGLSEEEAVALAMRASLEDEQQRQQQQRQQQQQQQKKGSECVLS</sequence>
<proteinExistence type="predicted"/>
<evidence type="ECO:0000259" key="7">
    <source>
        <dbReference type="PROSITE" id="PS51039"/>
    </source>
</evidence>
<accession>F2UD88</accession>
<name>F2UD88_SALR5</name>
<dbReference type="GO" id="GO:0045047">
    <property type="term" value="P:protein targeting to ER"/>
    <property type="evidence" value="ECO:0007669"/>
    <property type="project" value="TreeGrafter"/>
</dbReference>
<evidence type="ECO:0000256" key="4">
    <source>
        <dbReference type="ARBA" id="ARBA00022833"/>
    </source>
</evidence>
<dbReference type="InterPro" id="IPR035896">
    <property type="entry name" value="AN1-like_Znf"/>
</dbReference>
<dbReference type="STRING" id="946362.F2UD88"/>
<dbReference type="Pfam" id="PF01428">
    <property type="entry name" value="zf-AN1"/>
    <property type="match status" value="2"/>
</dbReference>
<feature type="compositionally biased region" description="Low complexity" evidence="6">
    <location>
        <begin position="162"/>
        <end position="175"/>
    </location>
</feature>
<feature type="domain" description="AN1-type" evidence="7">
    <location>
        <begin position="91"/>
        <end position="139"/>
    </location>
</feature>
<keyword evidence="2" id="KW-0677">Repeat</keyword>
<evidence type="ECO:0000256" key="5">
    <source>
        <dbReference type="PROSITE-ProRule" id="PRU00449"/>
    </source>
</evidence>
<evidence type="ECO:0000256" key="6">
    <source>
        <dbReference type="SAM" id="MobiDB-lite"/>
    </source>
</evidence>
<evidence type="ECO:0000256" key="3">
    <source>
        <dbReference type="ARBA" id="ARBA00022771"/>
    </source>
</evidence>
<dbReference type="Gene3D" id="4.10.1110.10">
    <property type="entry name" value="AN1-like Zinc finger"/>
    <property type="match status" value="2"/>
</dbReference>
<dbReference type="Pfam" id="PF25403">
    <property type="entry name" value="zf-C2H2_ZFAND2"/>
    <property type="match status" value="1"/>
</dbReference>
<dbReference type="InterPro" id="IPR000058">
    <property type="entry name" value="Znf_AN1"/>
</dbReference>
<reference evidence="8" key="1">
    <citation type="submission" date="2009-08" db="EMBL/GenBank/DDBJ databases">
        <title>Annotation of Salpingoeca rosetta.</title>
        <authorList>
            <consortium name="The Broad Institute Genome Sequencing Platform"/>
            <person name="Russ C."/>
            <person name="Cuomo C."/>
            <person name="Burger G."/>
            <person name="Gray M.W."/>
            <person name="Holland P.W.H."/>
            <person name="King N."/>
            <person name="Lang F.B.F."/>
            <person name="Roger A.J."/>
            <person name="Ruiz-Trillo I."/>
            <person name="Young S.K."/>
            <person name="Zeng Q."/>
            <person name="Gargeya S."/>
            <person name="Alvarado L."/>
            <person name="Berlin A."/>
            <person name="Chapman S.B."/>
            <person name="Chen Z."/>
            <person name="Freedman E."/>
            <person name="Gellesch M."/>
            <person name="Goldberg J."/>
            <person name="Griggs A."/>
            <person name="Gujja S."/>
            <person name="Heilman E."/>
            <person name="Heiman D."/>
            <person name="Howarth C."/>
            <person name="Mehta T."/>
            <person name="Neiman D."/>
            <person name="Pearson M."/>
            <person name="Roberts A."/>
            <person name="Saif S."/>
            <person name="Shea T."/>
            <person name="Shenoy N."/>
            <person name="Sisk P."/>
            <person name="Stolte C."/>
            <person name="Sykes S."/>
            <person name="White J."/>
            <person name="Yandava C."/>
            <person name="Haas B."/>
            <person name="Nusbaum C."/>
            <person name="Birren B."/>
        </authorList>
    </citation>
    <scope>NUCLEOTIDE SEQUENCE [LARGE SCALE GENOMIC DNA]</scope>
    <source>
        <strain evidence="8">ATCC 50818</strain>
    </source>
</reference>
<dbReference type="KEGG" id="sre:PTSG_05948"/>
<evidence type="ECO:0000313" key="8">
    <source>
        <dbReference type="EMBL" id="EGD74583.1"/>
    </source>
</evidence>
<dbReference type="Proteomes" id="UP000007799">
    <property type="component" value="Unassembled WGS sequence"/>
</dbReference>
<dbReference type="FunCoup" id="F2UD88">
    <property type="interactions" value="889"/>
</dbReference>
<keyword evidence="3 5" id="KW-0863">Zinc-finger</keyword>
<gene>
    <name evidence="8" type="ORF">PTSG_05948</name>
</gene>
<dbReference type="GO" id="GO:0008270">
    <property type="term" value="F:zinc ion binding"/>
    <property type="evidence" value="ECO:0007669"/>
    <property type="project" value="UniProtKB-KW"/>
</dbReference>
<dbReference type="GO" id="GO:0043161">
    <property type="term" value="P:proteasome-mediated ubiquitin-dependent protein catabolic process"/>
    <property type="evidence" value="ECO:0007669"/>
    <property type="project" value="TreeGrafter"/>
</dbReference>
<dbReference type="GeneID" id="16073413"/>
<feature type="region of interest" description="Disordered" evidence="6">
    <location>
        <begin position="128"/>
        <end position="256"/>
    </location>
</feature>
<feature type="domain" description="AN1-type" evidence="7">
    <location>
        <begin position="4"/>
        <end position="52"/>
    </location>
</feature>
<dbReference type="PANTHER" id="PTHR14677">
    <property type="entry name" value="ARSENITE INDUCUBLE RNA ASSOCIATED PROTEIN AIP-1-RELATED"/>
    <property type="match status" value="1"/>
</dbReference>
<dbReference type="EMBL" id="GL832969">
    <property type="protein sequence ID" value="EGD74583.1"/>
    <property type="molecule type" value="Genomic_DNA"/>
</dbReference>
<organism evidence="9">
    <name type="scientific">Salpingoeca rosetta (strain ATCC 50818 / BSB-021)</name>
    <dbReference type="NCBI Taxonomy" id="946362"/>
    <lineage>
        <taxon>Eukaryota</taxon>
        <taxon>Choanoflagellata</taxon>
        <taxon>Craspedida</taxon>
        <taxon>Salpingoecidae</taxon>
        <taxon>Salpingoeca</taxon>
    </lineage>
</organism>
<dbReference type="InParanoid" id="F2UD88"/>
<dbReference type="AlphaFoldDB" id="F2UD88"/>
<dbReference type="GO" id="GO:0005783">
    <property type="term" value="C:endoplasmic reticulum"/>
    <property type="evidence" value="ECO:0007669"/>
    <property type="project" value="TreeGrafter"/>
</dbReference>
<keyword evidence="9" id="KW-1185">Reference proteome</keyword>
<dbReference type="eggNOG" id="KOG3183">
    <property type="taxonomic scope" value="Eukaryota"/>
</dbReference>
<feature type="compositionally biased region" description="Low complexity" evidence="6">
    <location>
        <begin position="235"/>
        <end position="247"/>
    </location>
</feature>
<protein>
    <recommendedName>
        <fullName evidence="7">AN1-type domain-containing protein</fullName>
    </recommendedName>
</protein>
<dbReference type="SMART" id="SM00154">
    <property type="entry name" value="ZnF_AN1"/>
    <property type="match status" value="2"/>
</dbReference>
<dbReference type="OrthoDB" id="431929at2759"/>
<dbReference type="PANTHER" id="PTHR14677:SF20">
    <property type="entry name" value="ZINC FINGER AN1-TYPE CONTAINING 2A-RELATED"/>
    <property type="match status" value="1"/>
</dbReference>
<dbReference type="OMA" id="DESKHNR"/>
<dbReference type="InterPro" id="IPR057357">
    <property type="entry name" value="Znf-C2H2_ZFAND2A/B"/>
</dbReference>
<evidence type="ECO:0000256" key="2">
    <source>
        <dbReference type="ARBA" id="ARBA00022737"/>
    </source>
</evidence>
<dbReference type="PROSITE" id="PS51039">
    <property type="entry name" value="ZF_AN1"/>
    <property type="match status" value="2"/>
</dbReference>
<evidence type="ECO:0000313" key="9">
    <source>
        <dbReference type="Proteomes" id="UP000007799"/>
    </source>
</evidence>
<feature type="compositionally biased region" description="Low complexity" evidence="6">
    <location>
        <begin position="201"/>
        <end position="213"/>
    </location>
</feature>
<dbReference type="SUPFAM" id="SSF118310">
    <property type="entry name" value="AN1-like Zinc finger"/>
    <property type="match status" value="2"/>
</dbReference>
<keyword evidence="1" id="KW-0479">Metal-binding</keyword>
<dbReference type="RefSeq" id="XP_004992840.1">
    <property type="nucleotide sequence ID" value="XM_004992783.1"/>
</dbReference>
<keyword evidence="4" id="KW-0862">Zinc</keyword>
<evidence type="ECO:0000256" key="1">
    <source>
        <dbReference type="ARBA" id="ARBA00022723"/>
    </source>
</evidence>